<dbReference type="PANTHER" id="PTHR22969">
    <property type="entry name" value="IKB KINASE"/>
    <property type="match status" value="1"/>
</dbReference>
<evidence type="ECO:0000256" key="11">
    <source>
        <dbReference type="ARBA" id="ARBA00023242"/>
    </source>
</evidence>
<keyword evidence="8" id="KW-0547">Nucleotide-binding</keyword>
<evidence type="ECO:0000313" key="15">
    <source>
        <dbReference type="Proteomes" id="UP000027135"/>
    </source>
</evidence>
<name>A0A067QNY8_ZOONE</name>
<evidence type="ECO:0000256" key="5">
    <source>
        <dbReference type="ARBA" id="ARBA00022527"/>
    </source>
</evidence>
<evidence type="ECO:0000256" key="2">
    <source>
        <dbReference type="ARBA" id="ARBA00004496"/>
    </source>
</evidence>
<dbReference type="InParanoid" id="A0A067QNY8"/>
<evidence type="ECO:0000256" key="6">
    <source>
        <dbReference type="ARBA" id="ARBA00022553"/>
    </source>
</evidence>
<dbReference type="EMBL" id="KK853183">
    <property type="protein sequence ID" value="KDR10135.1"/>
    <property type="molecule type" value="Genomic_DNA"/>
</dbReference>
<dbReference type="InterPro" id="IPR041185">
    <property type="entry name" value="IKBKB_SDD"/>
</dbReference>
<dbReference type="PROSITE" id="PS00108">
    <property type="entry name" value="PROTEIN_KINASE_ST"/>
    <property type="match status" value="1"/>
</dbReference>
<dbReference type="InterPro" id="IPR011009">
    <property type="entry name" value="Kinase-like_dom_sf"/>
</dbReference>
<evidence type="ECO:0000259" key="13">
    <source>
        <dbReference type="PROSITE" id="PS50011"/>
    </source>
</evidence>
<evidence type="ECO:0000256" key="3">
    <source>
        <dbReference type="ARBA" id="ARBA00012442"/>
    </source>
</evidence>
<dbReference type="GO" id="GO:0008385">
    <property type="term" value="C:IkappaB kinase complex"/>
    <property type="evidence" value="ECO:0007669"/>
    <property type="project" value="TreeGrafter"/>
</dbReference>
<gene>
    <name evidence="14" type="ORF">L798_15164</name>
</gene>
<dbReference type="SMART" id="SM00220">
    <property type="entry name" value="S_TKc"/>
    <property type="match status" value="1"/>
</dbReference>
<dbReference type="Pfam" id="PF18397">
    <property type="entry name" value="IKBKB_SDD"/>
    <property type="match status" value="1"/>
</dbReference>
<keyword evidence="7" id="KW-0808">Transferase</keyword>
<keyword evidence="10" id="KW-0067">ATP-binding</keyword>
<evidence type="ECO:0000256" key="12">
    <source>
        <dbReference type="ARBA" id="ARBA00048789"/>
    </source>
</evidence>
<keyword evidence="11" id="KW-0539">Nucleus</keyword>
<evidence type="ECO:0000256" key="1">
    <source>
        <dbReference type="ARBA" id="ARBA00004123"/>
    </source>
</evidence>
<evidence type="ECO:0000256" key="9">
    <source>
        <dbReference type="ARBA" id="ARBA00022777"/>
    </source>
</evidence>
<dbReference type="CDD" id="cd17046">
    <property type="entry name" value="Ubl_IKKA_like"/>
    <property type="match status" value="1"/>
</dbReference>
<protein>
    <recommendedName>
        <fullName evidence="3">IkappaB kinase</fullName>
        <ecNumber evidence="3">2.7.11.10</ecNumber>
    </recommendedName>
</protein>
<feature type="domain" description="Protein kinase" evidence="13">
    <location>
        <begin position="15"/>
        <end position="305"/>
    </location>
</feature>
<dbReference type="AlphaFoldDB" id="A0A067QNY8"/>
<comment type="subcellular location">
    <subcellularLocation>
        <location evidence="2">Cytoplasm</location>
    </subcellularLocation>
    <subcellularLocation>
        <location evidence="1">Nucleus</location>
    </subcellularLocation>
</comment>
<dbReference type="InterPro" id="IPR008271">
    <property type="entry name" value="Ser/Thr_kinase_AS"/>
</dbReference>
<dbReference type="SUPFAM" id="SSF56112">
    <property type="entry name" value="Protein kinase-like (PK-like)"/>
    <property type="match status" value="1"/>
</dbReference>
<dbReference type="Gene3D" id="1.20.1270.250">
    <property type="match status" value="1"/>
</dbReference>
<dbReference type="PROSITE" id="PS50011">
    <property type="entry name" value="PROTEIN_KINASE_DOM"/>
    <property type="match status" value="1"/>
</dbReference>
<dbReference type="eggNOG" id="KOG4250">
    <property type="taxonomic scope" value="Eukaryota"/>
</dbReference>
<keyword evidence="9 14" id="KW-0418">Kinase</keyword>
<evidence type="ECO:0000256" key="4">
    <source>
        <dbReference type="ARBA" id="ARBA00022490"/>
    </source>
</evidence>
<dbReference type="Gene3D" id="3.10.20.90">
    <property type="entry name" value="Phosphatidylinositol 3-kinase Catalytic Subunit, Chain A, domain 1"/>
    <property type="match status" value="1"/>
</dbReference>
<evidence type="ECO:0000256" key="7">
    <source>
        <dbReference type="ARBA" id="ARBA00022679"/>
    </source>
</evidence>
<dbReference type="OMA" id="KQYDIRC"/>
<evidence type="ECO:0000256" key="10">
    <source>
        <dbReference type="ARBA" id="ARBA00022840"/>
    </source>
</evidence>
<dbReference type="Proteomes" id="UP000027135">
    <property type="component" value="Unassembled WGS sequence"/>
</dbReference>
<keyword evidence="5" id="KW-0723">Serine/threonine-protein kinase</keyword>
<sequence length="805" mass="93056">MSKMAADEPLEVANWVRERVLGSGGFGQVTLWRHKTKDEMIALKKCRTGTDAILTEKHKERWSKEVEIMQRLNHPNVVKAIAVPPDLAVLRSKLPLMCMEFCSKGDLRQVLNRSENCCGLCEAEVRSLISDVKSAVQYLHSMKITHRDLKPENIVLQQEEDRIVYKLIDLGYAKELDQSSICTSFVGTLQYLAPELFMSKTYNYSVDYWSLGLVSHEVITGVRPFLPNMAPVSWMTHVREKSSDDICAYKAEDGTIVFSKELFLQNHISSCLKCYVEKWLKLLLEWDAAKRGRILNRNKELQIVVFDLIEDILSKKIINVFSVPSYQNLSYEIDDSTAVSTLQTWIERDTRIPVQEQELLLSSGQPFDISKEACQCWVPQTLNNQNVNTMVYVYHRGSLAIQNFAPSVPQTVSKMMEEPRNKVEFVHQKRAWAHAVFFLQQEMELYHAFLQAYRVKMLHVISSNAKLNEQTQAVVSHLQQVEAQLQLILESLHFDEDQAKKIGFFSEEVMHSWSKMNASVGRRIAKLKEIVSQLESKCDVANGKTMDLQRNPYTKMADHEVLMSLLEEGQKRYDSLRRRPKENRYEQTDNVEMVKIVYNCLKHRDKLLRDKTFNAHLQQVIDVQMEIEQLWNPLNSSVQVINKVQMELKQTQLDRQHDIWLQMTQDSCNGFTVPRDLTKSHAVYRPVVITTSQPLSTSMSIDNREDKTEILVPTSEHSFTEPKQFRLTASSVQPALVSNDQAYRDPPEQMSVSLSNSQCDSSAMIDYNVSLRYATQDLMNESFQHYRRVLNEDQSLDWAFLEKQD</sequence>
<dbReference type="InterPro" id="IPR051180">
    <property type="entry name" value="IKK"/>
</dbReference>
<dbReference type="Gene3D" id="1.10.510.10">
    <property type="entry name" value="Transferase(Phosphotransferase) domain 1"/>
    <property type="match status" value="1"/>
</dbReference>
<dbReference type="GO" id="GO:0045944">
    <property type="term" value="P:positive regulation of transcription by RNA polymerase II"/>
    <property type="evidence" value="ECO:0007669"/>
    <property type="project" value="TreeGrafter"/>
</dbReference>
<dbReference type="EC" id="2.7.11.10" evidence="3"/>
<keyword evidence="4" id="KW-0963">Cytoplasm</keyword>
<reference evidence="14 15" key="1">
    <citation type="journal article" date="2014" name="Nat. Commun.">
        <title>Molecular traces of alternative social organization in a termite genome.</title>
        <authorList>
            <person name="Terrapon N."/>
            <person name="Li C."/>
            <person name="Robertson H.M."/>
            <person name="Ji L."/>
            <person name="Meng X."/>
            <person name="Booth W."/>
            <person name="Chen Z."/>
            <person name="Childers C.P."/>
            <person name="Glastad K.M."/>
            <person name="Gokhale K."/>
            <person name="Gowin J."/>
            <person name="Gronenberg W."/>
            <person name="Hermansen R.A."/>
            <person name="Hu H."/>
            <person name="Hunt B.G."/>
            <person name="Huylmans A.K."/>
            <person name="Khalil S.M."/>
            <person name="Mitchell R.D."/>
            <person name="Munoz-Torres M.C."/>
            <person name="Mustard J.A."/>
            <person name="Pan H."/>
            <person name="Reese J.T."/>
            <person name="Scharf M.E."/>
            <person name="Sun F."/>
            <person name="Vogel H."/>
            <person name="Xiao J."/>
            <person name="Yang W."/>
            <person name="Yang Z."/>
            <person name="Yang Z."/>
            <person name="Zhou J."/>
            <person name="Zhu J."/>
            <person name="Brent C.S."/>
            <person name="Elsik C.G."/>
            <person name="Goodisman M.A."/>
            <person name="Liberles D.A."/>
            <person name="Roe R.M."/>
            <person name="Vargo E.L."/>
            <person name="Vilcinskas A."/>
            <person name="Wang J."/>
            <person name="Bornberg-Bauer E."/>
            <person name="Korb J."/>
            <person name="Zhang G."/>
            <person name="Liebig J."/>
        </authorList>
    </citation>
    <scope>NUCLEOTIDE SEQUENCE [LARGE SCALE GENOMIC DNA]</scope>
    <source>
        <tissue evidence="14">Whole organism</tissue>
    </source>
</reference>
<dbReference type="GO" id="GO:0005524">
    <property type="term" value="F:ATP binding"/>
    <property type="evidence" value="ECO:0007669"/>
    <property type="project" value="UniProtKB-KW"/>
</dbReference>
<proteinExistence type="predicted"/>
<dbReference type="OrthoDB" id="267381at2759"/>
<keyword evidence="6" id="KW-0597">Phosphoprotein</keyword>
<dbReference type="GO" id="GO:0033209">
    <property type="term" value="P:tumor necrosis factor-mediated signaling pathway"/>
    <property type="evidence" value="ECO:0007669"/>
    <property type="project" value="TreeGrafter"/>
</dbReference>
<dbReference type="PANTHER" id="PTHR22969:SF17">
    <property type="entry name" value="INHIBITOR OF NUCLEAR FACTOR KAPPA-B KINASE SUBUNIT BETA"/>
    <property type="match status" value="1"/>
</dbReference>
<organism evidence="14 15">
    <name type="scientific">Zootermopsis nevadensis</name>
    <name type="common">Dampwood termite</name>
    <dbReference type="NCBI Taxonomy" id="136037"/>
    <lineage>
        <taxon>Eukaryota</taxon>
        <taxon>Metazoa</taxon>
        <taxon>Ecdysozoa</taxon>
        <taxon>Arthropoda</taxon>
        <taxon>Hexapoda</taxon>
        <taxon>Insecta</taxon>
        <taxon>Pterygota</taxon>
        <taxon>Neoptera</taxon>
        <taxon>Polyneoptera</taxon>
        <taxon>Dictyoptera</taxon>
        <taxon>Blattodea</taxon>
        <taxon>Blattoidea</taxon>
        <taxon>Termitoidae</taxon>
        <taxon>Termopsidae</taxon>
        <taxon>Zootermopsis</taxon>
    </lineage>
</organism>
<dbReference type="STRING" id="136037.A0A067QNY8"/>
<dbReference type="InterPro" id="IPR046375">
    <property type="entry name" value="IKBKB_SDD_sf"/>
</dbReference>
<comment type="catalytic activity">
    <reaction evidence="12">
        <text>L-seryl-[I-kappa-B protein] + ATP = O-phospho-L-seryl-[I-kappa-B protein] + ADP + H(+)</text>
        <dbReference type="Rhea" id="RHEA:19073"/>
        <dbReference type="Rhea" id="RHEA-COMP:13698"/>
        <dbReference type="Rhea" id="RHEA-COMP:13699"/>
        <dbReference type="ChEBI" id="CHEBI:15378"/>
        <dbReference type="ChEBI" id="CHEBI:29999"/>
        <dbReference type="ChEBI" id="CHEBI:30616"/>
        <dbReference type="ChEBI" id="CHEBI:83421"/>
        <dbReference type="ChEBI" id="CHEBI:456216"/>
        <dbReference type="EC" id="2.7.11.10"/>
    </reaction>
</comment>
<keyword evidence="15" id="KW-1185">Reference proteome</keyword>
<dbReference type="Pfam" id="PF00069">
    <property type="entry name" value="Pkinase"/>
    <property type="match status" value="1"/>
</dbReference>
<evidence type="ECO:0000313" key="14">
    <source>
        <dbReference type="EMBL" id="KDR10135.1"/>
    </source>
</evidence>
<dbReference type="GO" id="GO:0008384">
    <property type="term" value="F:IkappaB kinase activity"/>
    <property type="evidence" value="ECO:0007669"/>
    <property type="project" value="UniProtKB-EC"/>
</dbReference>
<dbReference type="InterPro" id="IPR000719">
    <property type="entry name" value="Prot_kinase_dom"/>
</dbReference>
<dbReference type="FunFam" id="1.10.510.10:FF:000147">
    <property type="entry name" value="Inhibitor of nuclear factor kappa-B kinase subunit beta"/>
    <property type="match status" value="1"/>
</dbReference>
<evidence type="ECO:0000256" key="8">
    <source>
        <dbReference type="ARBA" id="ARBA00022741"/>
    </source>
</evidence>
<accession>A0A067QNY8</accession>
<dbReference type="GO" id="GO:0005634">
    <property type="term" value="C:nucleus"/>
    <property type="evidence" value="ECO:0007669"/>
    <property type="project" value="UniProtKB-SubCell"/>
</dbReference>